<organism evidence="2 3">
    <name type="scientific">Lacunisphaera limnophila</name>
    <dbReference type="NCBI Taxonomy" id="1838286"/>
    <lineage>
        <taxon>Bacteria</taxon>
        <taxon>Pseudomonadati</taxon>
        <taxon>Verrucomicrobiota</taxon>
        <taxon>Opitutia</taxon>
        <taxon>Opitutales</taxon>
        <taxon>Opitutaceae</taxon>
        <taxon>Lacunisphaera</taxon>
    </lineage>
</organism>
<feature type="region of interest" description="Disordered" evidence="1">
    <location>
        <begin position="1"/>
        <end position="20"/>
    </location>
</feature>
<gene>
    <name evidence="2" type="ORF">Verru16b_02605</name>
</gene>
<evidence type="ECO:0000313" key="2">
    <source>
        <dbReference type="EMBL" id="AOS45524.1"/>
    </source>
</evidence>
<keyword evidence="3" id="KW-1185">Reference proteome</keyword>
<feature type="compositionally biased region" description="Basic residues" evidence="1">
    <location>
        <begin position="7"/>
        <end position="20"/>
    </location>
</feature>
<reference evidence="2 3" key="1">
    <citation type="submission" date="2016-06" db="EMBL/GenBank/DDBJ databases">
        <title>Three novel species with peptidoglycan cell walls form the new genus Lacunisphaera gen. nov. in the family Opitutaceae of the verrucomicrobial subdivision 4.</title>
        <authorList>
            <person name="Rast P."/>
            <person name="Gloeckner I."/>
            <person name="Jogler M."/>
            <person name="Boedeker C."/>
            <person name="Jeske O."/>
            <person name="Wiegand S."/>
            <person name="Reinhardt R."/>
            <person name="Schumann P."/>
            <person name="Rohde M."/>
            <person name="Spring S."/>
            <person name="Gloeckner F.O."/>
            <person name="Jogler C."/>
        </authorList>
    </citation>
    <scope>NUCLEOTIDE SEQUENCE [LARGE SCALE GENOMIC DNA]</scope>
    <source>
        <strain evidence="2 3">IG16b</strain>
    </source>
</reference>
<evidence type="ECO:0000313" key="3">
    <source>
        <dbReference type="Proteomes" id="UP000095228"/>
    </source>
</evidence>
<dbReference type="AlphaFoldDB" id="A0A1D8AXA3"/>
<protein>
    <submittedName>
        <fullName evidence="2">Uncharacterized protein</fullName>
    </submittedName>
</protein>
<sequence>MGQQLNKHIKKKRRVAYHKRRNAKIQAAIKASKKK</sequence>
<dbReference type="EMBL" id="CP016094">
    <property type="protein sequence ID" value="AOS45524.1"/>
    <property type="molecule type" value="Genomic_DNA"/>
</dbReference>
<dbReference type="STRING" id="1838286.Verru16b_02605"/>
<dbReference type="Proteomes" id="UP000095228">
    <property type="component" value="Chromosome"/>
</dbReference>
<accession>A0A1D8AXA3</accession>
<name>A0A1D8AXA3_9BACT</name>
<proteinExistence type="predicted"/>
<evidence type="ECO:0000256" key="1">
    <source>
        <dbReference type="SAM" id="MobiDB-lite"/>
    </source>
</evidence>
<dbReference type="KEGG" id="obg:Verru16b_02605"/>